<reference evidence="1 2" key="1">
    <citation type="journal article" date="2022" name="bioRxiv">
        <title>The genome of the oomycete Peronosclerospora sorghi, a cosmopolitan pathogen of maize and sorghum, is inflated with dispersed pseudogenes.</title>
        <authorList>
            <person name="Fletcher K."/>
            <person name="Martin F."/>
            <person name="Isakeit T."/>
            <person name="Cavanaugh K."/>
            <person name="Magill C."/>
            <person name="Michelmore R."/>
        </authorList>
    </citation>
    <scope>NUCLEOTIDE SEQUENCE [LARGE SCALE GENOMIC DNA]</scope>
    <source>
        <strain evidence="1">P6</strain>
    </source>
</reference>
<evidence type="ECO:0000313" key="2">
    <source>
        <dbReference type="Proteomes" id="UP001163321"/>
    </source>
</evidence>
<evidence type="ECO:0000313" key="1">
    <source>
        <dbReference type="EMBL" id="KAI9915045.1"/>
    </source>
</evidence>
<dbReference type="EMBL" id="CM047582">
    <property type="protein sequence ID" value="KAI9915045.1"/>
    <property type="molecule type" value="Genomic_DNA"/>
</dbReference>
<organism evidence="1 2">
    <name type="scientific">Peronosclerospora sorghi</name>
    <dbReference type="NCBI Taxonomy" id="230839"/>
    <lineage>
        <taxon>Eukaryota</taxon>
        <taxon>Sar</taxon>
        <taxon>Stramenopiles</taxon>
        <taxon>Oomycota</taxon>
        <taxon>Peronosporomycetes</taxon>
        <taxon>Peronosporales</taxon>
        <taxon>Peronosporaceae</taxon>
        <taxon>Peronosclerospora</taxon>
    </lineage>
</organism>
<sequence length="608" mass="67786">MTQYAPPAWSPSGRNVFGLYLEVIKSGVVVETIALPRPTARSYTFVGRLATACDVVLVHASISRVHAVLQFDAQGALFLYDLRSTHGSIVNKRRIPAEAFVRLEVGDVLAFGESTRRVAVCGPVERMPAESESRTLATLREHGDPTRAGTTQQEHEHDRGVSWGFRQDAEEEEERDQEEEEEARMVATKKEQLPEYLRHLTEDDRPYESSLRPSQVHPKDQRLYEQVQTRIRKMENLKLERARILAKQHTGDGLSAGQQQTVLRNEERMEALRKDIEALEARIHAKNEQRATASGIRGAVARTKRQRDPDVYGYSSDEDEFYDRTSANRAKLAARKQKMMDTSTALHGNTRDSSAPGQKSEILTAESIRANVTQLEANLSKLQDDVTAASRTASNQTAESKEEHEMDSLDSFMATTSTQLQMSHVEALTRQKQAVEEELKRQKQLLAVATPALAALPIQKPIVNPVEGTVETNASTSPTSPARTRVHVKRLTIDAEAQDEAWKSVVEPEASVAKEIGTHVDDKHKMHPAGSKHGPNTIVETPEPESTGPKRRRIVGPAKDAWEHWKSDTSDEQRRVDSNLLEGGDPSWVPPANQTGDGRTALNDKYGY</sequence>
<accession>A0ACC0W8S9</accession>
<comment type="caution">
    <text evidence="1">The sequence shown here is derived from an EMBL/GenBank/DDBJ whole genome shotgun (WGS) entry which is preliminary data.</text>
</comment>
<proteinExistence type="predicted"/>
<protein>
    <submittedName>
        <fullName evidence="1">Uncharacterized protein</fullName>
    </submittedName>
</protein>
<keyword evidence="2" id="KW-1185">Reference proteome</keyword>
<gene>
    <name evidence="1" type="ORF">PsorP6_007028</name>
</gene>
<name>A0ACC0W8S9_9STRA</name>
<dbReference type="Proteomes" id="UP001163321">
    <property type="component" value="Chromosome 3"/>
</dbReference>